<dbReference type="EMBL" id="BQNB010017117">
    <property type="protein sequence ID" value="GJT59522.1"/>
    <property type="molecule type" value="Genomic_DNA"/>
</dbReference>
<feature type="coiled-coil region" evidence="1">
    <location>
        <begin position="532"/>
        <end position="559"/>
    </location>
</feature>
<feature type="compositionally biased region" description="Polar residues" evidence="2">
    <location>
        <begin position="729"/>
        <end position="738"/>
    </location>
</feature>
<gene>
    <name evidence="3" type="ORF">Tco_1003055</name>
</gene>
<dbReference type="Proteomes" id="UP001151760">
    <property type="component" value="Unassembled WGS sequence"/>
</dbReference>
<reference evidence="3" key="2">
    <citation type="submission" date="2022-01" db="EMBL/GenBank/DDBJ databases">
        <authorList>
            <person name="Yamashiro T."/>
            <person name="Shiraishi A."/>
            <person name="Satake H."/>
            <person name="Nakayama K."/>
        </authorList>
    </citation>
    <scope>NUCLEOTIDE SEQUENCE</scope>
</reference>
<feature type="region of interest" description="Disordered" evidence="2">
    <location>
        <begin position="728"/>
        <end position="748"/>
    </location>
</feature>
<feature type="coiled-coil region" evidence="1">
    <location>
        <begin position="188"/>
        <end position="265"/>
    </location>
</feature>
<keyword evidence="1" id="KW-0175">Coiled coil</keyword>
<organism evidence="3 4">
    <name type="scientific">Tanacetum coccineum</name>
    <dbReference type="NCBI Taxonomy" id="301880"/>
    <lineage>
        <taxon>Eukaryota</taxon>
        <taxon>Viridiplantae</taxon>
        <taxon>Streptophyta</taxon>
        <taxon>Embryophyta</taxon>
        <taxon>Tracheophyta</taxon>
        <taxon>Spermatophyta</taxon>
        <taxon>Magnoliopsida</taxon>
        <taxon>eudicotyledons</taxon>
        <taxon>Gunneridae</taxon>
        <taxon>Pentapetalae</taxon>
        <taxon>asterids</taxon>
        <taxon>campanulids</taxon>
        <taxon>Asterales</taxon>
        <taxon>Asteraceae</taxon>
        <taxon>Asteroideae</taxon>
        <taxon>Anthemideae</taxon>
        <taxon>Anthemidinae</taxon>
        <taxon>Tanacetum</taxon>
    </lineage>
</organism>
<evidence type="ECO:0000313" key="3">
    <source>
        <dbReference type="EMBL" id="GJT59522.1"/>
    </source>
</evidence>
<proteinExistence type="predicted"/>
<reference evidence="3" key="1">
    <citation type="journal article" date="2022" name="Int. J. Mol. Sci.">
        <title>Draft Genome of Tanacetum Coccineum: Genomic Comparison of Closely Related Tanacetum-Family Plants.</title>
        <authorList>
            <person name="Yamashiro T."/>
            <person name="Shiraishi A."/>
            <person name="Nakayama K."/>
            <person name="Satake H."/>
        </authorList>
    </citation>
    <scope>NUCLEOTIDE SEQUENCE</scope>
</reference>
<evidence type="ECO:0000256" key="1">
    <source>
        <dbReference type="SAM" id="Coils"/>
    </source>
</evidence>
<accession>A0ABQ5F8C3</accession>
<comment type="caution">
    <text evidence="3">The sequence shown here is derived from an EMBL/GenBank/DDBJ whole genome shotgun (WGS) entry which is preliminary data.</text>
</comment>
<evidence type="ECO:0000313" key="4">
    <source>
        <dbReference type="Proteomes" id="UP001151760"/>
    </source>
</evidence>
<keyword evidence="4" id="KW-1185">Reference proteome</keyword>
<evidence type="ECO:0000256" key="2">
    <source>
        <dbReference type="SAM" id="MobiDB-lite"/>
    </source>
</evidence>
<name>A0ABQ5F8C3_9ASTR</name>
<sequence>MLCKKETLSYVDNSSKSNDDMERKYTHSKTVQNVERFKQKMLLVQLQEAGIHPGAYILFNNVIFQSDDIHSYDSDCDDLPSEQATLIANLSNHNLDVISEVPTYNTYHDNHVFEQNVQEMQDCEQQAFVDDSNHEFTTESNMISYEKYLKENESQVVHNTPSPANQDLMIMSVIEQMANQVAKCNVEYKENQVINESLTAELERYKERDKTFEQILNIDLNSREKLTDSQMDDMIRDRLALKQQIDSLKQNLSNQIKEKESLLQTFTIFKNESKEKESKYMDKEIDLEKKIKELDNIVYKVGQFAQTVHTLTKPQVFYDDTHKQALGYQNPFYLKKAQRIKPTLYYGSVISRKHDVIFVTDEEETLILEELNKLSEDFRKPFVPQKELSAKQAFSLSFSNPNSEHVNVTQTPVRVEVPKELPKCSVDKKLFEIEKKELKLENERLLEHIICQDVMNIVVHADVKFDNVLPVPNTFLDDNISLDMIKMENDRLMELLVSQDLVHSAVNSLAVINDYQSMERSYIEEYEKNLKLAAELSQMNELSKTCSRLEQRCISLELELQHNKEIFKNDKPCENQDAPEFREFFIINELKAQLQANDTTISNLKKHIQELKGKSVADFCKSVNTPKVIAPAVLKLDLEPLSSNLKNNREAHVDYIRITKENADTLRDIVEQARISNPLDNALAYACMYMKHIQELLVYVSDTCPSSLSRSEKLVAVTPMNKAKKVTFAKTSTTSENSTQKRVDLKDSGATNKPLVPFTSVKVTMLRINP</sequence>
<protein>
    <submittedName>
        <fullName evidence="3">Uncharacterized protein</fullName>
    </submittedName>
</protein>